<dbReference type="InterPro" id="IPR052339">
    <property type="entry name" value="Fe-S_Maturation_MIP18"/>
</dbReference>
<evidence type="ECO:0000313" key="3">
    <source>
        <dbReference type="Proteomes" id="UP000247099"/>
    </source>
</evidence>
<dbReference type="InParanoid" id="A0A317ZGZ7"/>
<dbReference type="InterPro" id="IPR017776">
    <property type="entry name" value="FeS_assembly_SufT_put"/>
</dbReference>
<dbReference type="PANTHER" id="PTHR42831">
    <property type="entry name" value="FE-S PROTEIN MATURATION AUXILIARY FACTOR YITW"/>
    <property type="match status" value="1"/>
</dbReference>
<protein>
    <submittedName>
        <fullName evidence="2">Putative Fe-S cluster assembly protein SufT</fullName>
    </submittedName>
</protein>
<dbReference type="InterPro" id="IPR034904">
    <property type="entry name" value="FSCA_dom_sf"/>
</dbReference>
<dbReference type="EMBL" id="QHJQ01000005">
    <property type="protein sequence ID" value="PXA04192.1"/>
    <property type="molecule type" value="Genomic_DNA"/>
</dbReference>
<dbReference type="PANTHER" id="PTHR42831:SF1">
    <property type="entry name" value="FE-S PROTEIN MATURATION AUXILIARY FACTOR YITW"/>
    <property type="match status" value="1"/>
</dbReference>
<accession>A0A317ZGZ7</accession>
<comment type="caution">
    <text evidence="2">The sequence shown here is derived from an EMBL/GenBank/DDBJ whole genome shotgun (WGS) entry which is preliminary data.</text>
</comment>
<dbReference type="Gene3D" id="3.30.300.130">
    <property type="entry name" value="Fe-S cluster assembly (FSCA)"/>
    <property type="match status" value="1"/>
</dbReference>
<keyword evidence="3" id="KW-1185">Reference proteome</keyword>
<dbReference type="RefSeq" id="WP_110131143.1">
    <property type="nucleotide sequence ID" value="NZ_QHJQ01000005.1"/>
</dbReference>
<gene>
    <name evidence="2" type="primary">sufT</name>
    <name evidence="2" type="ORF">DDZ13_09160</name>
</gene>
<dbReference type="OrthoDB" id="9805360at2"/>
<sequence length="189" mass="20512">MSLDGEIQLIRDTSATMIPSGDEHTLPAGTRVIISQALGGSVTIRTDQGLYRIDGKDLDALGDTTRAALNEQSSKEAKTPSDEPFSEDHVWEAMKGCFDPEIPVNVVDLGLIYDLQISEPASDDGRHSVQVKMTLTAQGCGMGPVIAEDVKNNIESLNKIAEAKVDIVWDPPWTPHMISEEGRKKLGIE</sequence>
<dbReference type="Pfam" id="PF01883">
    <property type="entry name" value="FeS_assembly_P"/>
    <property type="match status" value="1"/>
</dbReference>
<proteinExistence type="predicted"/>
<evidence type="ECO:0000313" key="2">
    <source>
        <dbReference type="EMBL" id="PXA04192.1"/>
    </source>
</evidence>
<feature type="domain" description="MIP18 family-like" evidence="1">
    <location>
        <begin position="87"/>
        <end position="165"/>
    </location>
</feature>
<dbReference type="InterPro" id="IPR002744">
    <property type="entry name" value="MIP18-like"/>
</dbReference>
<dbReference type="AlphaFoldDB" id="A0A317ZGZ7"/>
<evidence type="ECO:0000259" key="1">
    <source>
        <dbReference type="Pfam" id="PF01883"/>
    </source>
</evidence>
<reference evidence="2 3" key="1">
    <citation type="submission" date="2018-05" db="EMBL/GenBank/DDBJ databases">
        <title>Coraliomargarita sinensis sp. nov., isolated from a marine solar saltern.</title>
        <authorList>
            <person name="Zhou L.Y."/>
        </authorList>
    </citation>
    <scope>NUCLEOTIDE SEQUENCE [LARGE SCALE GENOMIC DNA]</scope>
    <source>
        <strain evidence="2 3">WN38</strain>
    </source>
</reference>
<dbReference type="Proteomes" id="UP000247099">
    <property type="component" value="Unassembled WGS sequence"/>
</dbReference>
<name>A0A317ZGZ7_9BACT</name>
<dbReference type="NCBIfam" id="TIGR03406">
    <property type="entry name" value="FeS_long_SufT"/>
    <property type="match status" value="1"/>
</dbReference>
<dbReference type="SUPFAM" id="SSF117916">
    <property type="entry name" value="Fe-S cluster assembly (FSCA) domain-like"/>
    <property type="match status" value="1"/>
</dbReference>
<organism evidence="2 3">
    <name type="scientific">Coraliomargarita sinensis</name>
    <dbReference type="NCBI Taxonomy" id="2174842"/>
    <lineage>
        <taxon>Bacteria</taxon>
        <taxon>Pseudomonadati</taxon>
        <taxon>Verrucomicrobiota</taxon>
        <taxon>Opitutia</taxon>
        <taxon>Puniceicoccales</taxon>
        <taxon>Coraliomargaritaceae</taxon>
        <taxon>Coraliomargarita</taxon>
    </lineage>
</organism>